<evidence type="ECO:0008006" key="3">
    <source>
        <dbReference type="Google" id="ProtNLM"/>
    </source>
</evidence>
<accession>A0A917LS37</accession>
<keyword evidence="2" id="KW-1185">Reference proteome</keyword>
<reference evidence="1" key="2">
    <citation type="submission" date="2020-09" db="EMBL/GenBank/DDBJ databases">
        <authorList>
            <person name="Sun Q."/>
            <person name="Zhou Y."/>
        </authorList>
    </citation>
    <scope>NUCLEOTIDE SEQUENCE</scope>
    <source>
        <strain evidence="1">CGMCC 1.12187</strain>
    </source>
</reference>
<proteinExistence type="predicted"/>
<gene>
    <name evidence="1" type="ORF">GCM10011374_15740</name>
</gene>
<evidence type="ECO:0000313" key="1">
    <source>
        <dbReference type="EMBL" id="GGG53699.1"/>
    </source>
</evidence>
<dbReference type="EMBL" id="BMEQ01000006">
    <property type="protein sequence ID" value="GGG53699.1"/>
    <property type="molecule type" value="Genomic_DNA"/>
</dbReference>
<sequence length="327" mass="35523">MESNVRVLKAIGAWLFLVLLGVAAAAVTIALVNKYMYGPETDVKAYFEDLRDGDGGEALGLLNARVPDSNAAMLDGDPLETAAAGIEDLEVSTVSDDGEQAVVRADYTLDGQEHSSEFRLHPADTQWGFFTVWAFDETPLPTVEVRLPGATSVDINGMSVALPESSRQFSAFFPGTYTASYTSEFVETEPVSTVVTSPGQRAEILLEARPTQKLEDEVDRQLREHLDGCAEQDTLYPAGCPFSFEFDGRVDGEVGWSIESYPDPEITVGDGADGGWSLSPARGTAKISFDSLDLFTGDVERIERTVPFEVFADLRVDDSTVTVTPRR</sequence>
<organism evidence="1 2">
    <name type="scientific">Kocuria dechangensis</name>
    <dbReference type="NCBI Taxonomy" id="1176249"/>
    <lineage>
        <taxon>Bacteria</taxon>
        <taxon>Bacillati</taxon>
        <taxon>Actinomycetota</taxon>
        <taxon>Actinomycetes</taxon>
        <taxon>Micrococcales</taxon>
        <taxon>Micrococcaceae</taxon>
        <taxon>Kocuria</taxon>
    </lineage>
</organism>
<protein>
    <recommendedName>
        <fullName evidence="3">DUF4878 domain-containing protein</fullName>
    </recommendedName>
</protein>
<reference evidence="1" key="1">
    <citation type="journal article" date="2014" name="Int. J. Syst. Evol. Microbiol.">
        <title>Complete genome sequence of Corynebacterium casei LMG S-19264T (=DSM 44701T), isolated from a smear-ripened cheese.</title>
        <authorList>
            <consortium name="US DOE Joint Genome Institute (JGI-PGF)"/>
            <person name="Walter F."/>
            <person name="Albersmeier A."/>
            <person name="Kalinowski J."/>
            <person name="Ruckert C."/>
        </authorList>
    </citation>
    <scope>NUCLEOTIDE SEQUENCE</scope>
    <source>
        <strain evidence="1">CGMCC 1.12187</strain>
    </source>
</reference>
<dbReference type="AlphaFoldDB" id="A0A917LS37"/>
<name>A0A917LS37_9MICC</name>
<dbReference type="Proteomes" id="UP000638848">
    <property type="component" value="Unassembled WGS sequence"/>
</dbReference>
<comment type="caution">
    <text evidence="1">The sequence shown here is derived from an EMBL/GenBank/DDBJ whole genome shotgun (WGS) entry which is preliminary data.</text>
</comment>
<evidence type="ECO:0000313" key="2">
    <source>
        <dbReference type="Proteomes" id="UP000638848"/>
    </source>
</evidence>
<dbReference type="RefSeq" id="WP_188535932.1">
    <property type="nucleotide sequence ID" value="NZ_BMEQ01000006.1"/>
</dbReference>